<accession>I7GE58</accession>
<proteinExistence type="evidence at transcript level"/>
<dbReference type="AlphaFoldDB" id="I7GE58"/>
<dbReference type="EMBL" id="AB173925">
    <property type="protein sequence ID" value="BAE90987.1"/>
    <property type="molecule type" value="mRNA"/>
</dbReference>
<reference evidence="1" key="1">
    <citation type="journal article" date="2007" name="PLoS Biol.">
        <title>Rate of evolution in brain-expressed genes in humans and other primates.</title>
        <authorList>
            <person name="Wang H.-Y."/>
            <person name="Chien H.-C."/>
            <person name="Osada N."/>
            <person name="Hashimoto K."/>
            <person name="Sugano S."/>
            <person name="Gojobori T."/>
            <person name="Chou C.-K."/>
            <person name="Tsai S.-F."/>
            <person name="Wu C.-I."/>
            <person name="Shen C.-K.J."/>
        </authorList>
    </citation>
    <scope>NUCLEOTIDE SEQUENCE</scope>
</reference>
<sequence length="49" mass="5309">MPFSCLNLQSAGITGVSHCTGPGKAILKLKFDFGKAVKCFKFKTLDTMK</sequence>
<protein>
    <submittedName>
        <fullName evidence="1">Macaca fascicularis brain cDNA clone: QmoA-11187, similar to human hypothetical protein LOC339476 (LOC339476), mRNA, RefSeq: XM_378923.1</fullName>
    </submittedName>
</protein>
<name>I7GE58_MACFA</name>
<organism evidence="1">
    <name type="scientific">Macaca fascicularis</name>
    <name type="common">Crab-eating macaque</name>
    <name type="synonym">Cynomolgus monkey</name>
    <dbReference type="NCBI Taxonomy" id="9541"/>
    <lineage>
        <taxon>Eukaryota</taxon>
        <taxon>Metazoa</taxon>
        <taxon>Chordata</taxon>
        <taxon>Craniata</taxon>
        <taxon>Vertebrata</taxon>
        <taxon>Euteleostomi</taxon>
        <taxon>Mammalia</taxon>
        <taxon>Eutheria</taxon>
        <taxon>Euarchontoglires</taxon>
        <taxon>Primates</taxon>
        <taxon>Haplorrhini</taxon>
        <taxon>Catarrhini</taxon>
        <taxon>Cercopithecidae</taxon>
        <taxon>Cercopithecinae</taxon>
        <taxon>Macaca</taxon>
    </lineage>
</organism>
<evidence type="ECO:0000313" key="1">
    <source>
        <dbReference type="EMBL" id="BAE90987.1"/>
    </source>
</evidence>